<evidence type="ECO:0000313" key="3">
    <source>
        <dbReference type="Proteomes" id="UP000664096"/>
    </source>
</evidence>
<accession>A0A939ECR0</accession>
<name>A0A939ECR0_9HYPH</name>
<sequence length="420" mass="44304">MPLIVTFFRIGRVGCAGVFICFLCLASAFAHFSEGTKVRTVLVTKENGTLTAFVRVPAPLVFSDLIGRSQVEQVPLVSPYLRFERTSGGSRYVVDMTAIAADQGGFEDRLVNALKFSQAGLDLEAGIAGFAVHARRPDHALTSVEAARSAISKAGAPQDPAFGEAVIDYEVRLTSNDSSGILGLRSGYAPLLPGPGISIDNHLLDARTEPPVSATVPGQLETKVFMDGSRLSTFIHFGQQGVLHILEGLDHVLLVVAMALGVGSIRKLVWLVTAFTVGHSVTLILTFLGATPSWPWFIPAVEAAIAASVLYAAVAAMVRRSGSIVVFGAIGLLHGLGFSFVLGDILGRDAPDLLPALLAFNIGIEVGQLVILTATLSLVLVLKRLAEPALNPMRMGALAGISILATVWFTERLQGVAASV</sequence>
<dbReference type="RefSeq" id="WP_207139229.1">
    <property type="nucleotide sequence ID" value="NZ_JAEKJZ010000001.1"/>
</dbReference>
<feature type="transmembrane region" description="Helical" evidence="1">
    <location>
        <begin position="358"/>
        <end position="381"/>
    </location>
</feature>
<keyword evidence="1" id="KW-0472">Membrane</keyword>
<evidence type="ECO:0000256" key="1">
    <source>
        <dbReference type="SAM" id="Phobius"/>
    </source>
</evidence>
<dbReference type="InterPro" id="IPR032809">
    <property type="entry name" value="Put_HupE_UreJ"/>
</dbReference>
<comment type="caution">
    <text evidence="2">The sequence shown here is derived from an EMBL/GenBank/DDBJ whole genome shotgun (WGS) entry which is preliminary data.</text>
</comment>
<evidence type="ECO:0000313" key="2">
    <source>
        <dbReference type="EMBL" id="MBN9669683.1"/>
    </source>
</evidence>
<dbReference type="Proteomes" id="UP000664096">
    <property type="component" value="Unassembled WGS sequence"/>
</dbReference>
<proteinExistence type="predicted"/>
<protein>
    <submittedName>
        <fullName evidence="2">HupE/UreJ family protein</fullName>
    </submittedName>
</protein>
<feature type="transmembrane region" description="Helical" evidence="1">
    <location>
        <begin position="393"/>
        <end position="410"/>
    </location>
</feature>
<gene>
    <name evidence="2" type="ORF">JF539_04990</name>
</gene>
<keyword evidence="1" id="KW-0812">Transmembrane</keyword>
<dbReference type="AlphaFoldDB" id="A0A939ECR0"/>
<keyword evidence="1" id="KW-1133">Transmembrane helix</keyword>
<feature type="transmembrane region" description="Helical" evidence="1">
    <location>
        <begin position="296"/>
        <end position="318"/>
    </location>
</feature>
<dbReference type="EMBL" id="JAEKJZ010000001">
    <property type="protein sequence ID" value="MBN9669683.1"/>
    <property type="molecule type" value="Genomic_DNA"/>
</dbReference>
<feature type="transmembrane region" description="Helical" evidence="1">
    <location>
        <begin position="325"/>
        <end position="346"/>
    </location>
</feature>
<organism evidence="2 3">
    <name type="scientific">Roseibium aggregatum</name>
    <dbReference type="NCBI Taxonomy" id="187304"/>
    <lineage>
        <taxon>Bacteria</taxon>
        <taxon>Pseudomonadati</taxon>
        <taxon>Pseudomonadota</taxon>
        <taxon>Alphaproteobacteria</taxon>
        <taxon>Hyphomicrobiales</taxon>
        <taxon>Stappiaceae</taxon>
        <taxon>Roseibium</taxon>
    </lineage>
</organism>
<reference evidence="2" key="1">
    <citation type="submission" date="2020-12" db="EMBL/GenBank/DDBJ databases">
        <title>Oil enriched cultivation method for isolating marine PHA-producing bacteria.</title>
        <authorList>
            <person name="Zheng W."/>
            <person name="Yu S."/>
            <person name="Huang Y."/>
        </authorList>
    </citation>
    <scope>NUCLEOTIDE SEQUENCE</scope>
    <source>
        <strain evidence="2">SY-2-12</strain>
    </source>
</reference>
<feature type="transmembrane region" description="Helical" evidence="1">
    <location>
        <begin position="268"/>
        <end position="290"/>
    </location>
</feature>
<dbReference type="Pfam" id="PF13795">
    <property type="entry name" value="HupE_UreJ_2"/>
    <property type="match status" value="1"/>
</dbReference>